<keyword evidence="1" id="KW-0812">Transmembrane</keyword>
<evidence type="ECO:0000313" key="2">
    <source>
        <dbReference type="EMBL" id="RCK59200.1"/>
    </source>
</evidence>
<dbReference type="EMBL" id="QLNQ01000027">
    <property type="protein sequence ID" value="RCK59200.1"/>
    <property type="molecule type" value="Genomic_DNA"/>
</dbReference>
<keyword evidence="1" id="KW-1133">Transmembrane helix</keyword>
<comment type="caution">
    <text evidence="2">The sequence shown here is derived from an EMBL/GenBank/DDBJ whole genome shotgun (WGS) entry which is preliminary data.</text>
</comment>
<organism evidence="2 3">
    <name type="scientific">Candida viswanathii</name>
    <dbReference type="NCBI Taxonomy" id="5486"/>
    <lineage>
        <taxon>Eukaryota</taxon>
        <taxon>Fungi</taxon>
        <taxon>Dikarya</taxon>
        <taxon>Ascomycota</taxon>
        <taxon>Saccharomycotina</taxon>
        <taxon>Pichiomycetes</taxon>
        <taxon>Debaryomycetaceae</taxon>
        <taxon>Candida/Lodderomyces clade</taxon>
        <taxon>Candida</taxon>
    </lineage>
</organism>
<name>A0A367Y0Z0_9ASCO</name>
<keyword evidence="1" id="KW-0472">Membrane</keyword>
<evidence type="ECO:0000256" key="1">
    <source>
        <dbReference type="SAM" id="Phobius"/>
    </source>
</evidence>
<dbReference type="Proteomes" id="UP000253472">
    <property type="component" value="Unassembled WGS sequence"/>
</dbReference>
<keyword evidence="3" id="KW-1185">Reference proteome</keyword>
<dbReference type="OrthoDB" id="4041975at2759"/>
<dbReference type="STRING" id="5486.A0A367Y0Z0"/>
<sequence>MSTPIELLYKYEKLLTEYLQSNSFTANLLITPVSKFITESLVIVFVLLLSYEIIYWSGIYLKLWDYHAKDIFGEVPIHCSHVYVRLNIIDSGNVERLNNYYHLKSTRNNFYNWKKINELSKDIFKLNKYIKYYFEFSPEDFEMNDEPEFGSTIEHLRNKILLLVRDSDYLNQFSHKDLSIDDVKVFNNRYQEVEALENNNYLSKCHIETGNTIDVVIVI</sequence>
<gene>
    <name evidence="2" type="ORF">Cantr_07482</name>
</gene>
<accession>A0A367Y0Z0</accession>
<evidence type="ECO:0000313" key="3">
    <source>
        <dbReference type="Proteomes" id="UP000253472"/>
    </source>
</evidence>
<dbReference type="AlphaFoldDB" id="A0A367Y0Z0"/>
<protein>
    <submittedName>
        <fullName evidence="2">Uncharacterized protein</fullName>
    </submittedName>
</protein>
<reference evidence="2 3" key="1">
    <citation type="submission" date="2018-06" db="EMBL/GenBank/DDBJ databases">
        <title>Whole genome sequencing of Candida tropicalis (genome annotated by CSBL at Korea University).</title>
        <authorList>
            <person name="Ahn J."/>
        </authorList>
    </citation>
    <scope>NUCLEOTIDE SEQUENCE [LARGE SCALE GENOMIC DNA]</scope>
    <source>
        <strain evidence="2 3">ATCC 20962</strain>
    </source>
</reference>
<feature type="transmembrane region" description="Helical" evidence="1">
    <location>
        <begin position="41"/>
        <end position="61"/>
    </location>
</feature>
<proteinExistence type="predicted"/>